<name>A0AAX1N1S3_9BACT</name>
<evidence type="ECO:0000313" key="1">
    <source>
        <dbReference type="EMBL" id="QWG00296.1"/>
    </source>
</evidence>
<dbReference type="Proteomes" id="UP000678679">
    <property type="component" value="Chromosome 1"/>
</dbReference>
<protein>
    <submittedName>
        <fullName evidence="1">Uncharacterized protein</fullName>
    </submittedName>
</protein>
<gene>
    <name evidence="1" type="ORF">KMW28_11600</name>
</gene>
<keyword evidence="2" id="KW-1185">Reference proteome</keyword>
<dbReference type="EMBL" id="CP076132">
    <property type="protein sequence ID" value="QWG00296.1"/>
    <property type="molecule type" value="Genomic_DNA"/>
</dbReference>
<evidence type="ECO:0000313" key="2">
    <source>
        <dbReference type="Proteomes" id="UP000678679"/>
    </source>
</evidence>
<sequence length="220" mass="25661">MKLKATILIFFFFCLILGNVKAQFKKKDRIPTPKEQKSKATKEAKKQSRLFRDQGYLELPGDLTIEEQVFNSTMSKYELDSLGNPVYIVVQSEIVGNSFAEAKRKGFEKCLKGFASNVNVILAEKYRQSILKSEPISRNQELFDFVKTFKFDFSWDMFGRKTPIILLKKKSNNQTFVVMSMRYKTELCYGFLSDYFIKQIEETMTLSKEELNVLKVKQLQ</sequence>
<dbReference type="RefSeq" id="WP_066206972.1">
    <property type="nucleotide sequence ID" value="NZ_CP076132.1"/>
</dbReference>
<organism evidence="1 2">
    <name type="scientific">Flammeovirga yaeyamensis</name>
    <dbReference type="NCBI Taxonomy" id="367791"/>
    <lineage>
        <taxon>Bacteria</taxon>
        <taxon>Pseudomonadati</taxon>
        <taxon>Bacteroidota</taxon>
        <taxon>Cytophagia</taxon>
        <taxon>Cytophagales</taxon>
        <taxon>Flammeovirgaceae</taxon>
        <taxon>Flammeovirga</taxon>
    </lineage>
</organism>
<accession>A0AAX1N1S3</accession>
<dbReference type="AlphaFoldDB" id="A0AAX1N1S3"/>
<dbReference type="KEGG" id="fya:KMW28_11600"/>
<proteinExistence type="predicted"/>
<reference evidence="1 2" key="1">
    <citation type="submission" date="2021-05" db="EMBL/GenBank/DDBJ databases">
        <title>Comparative genomic studies on the polysaccharide-degrading batcterial strains of the Flammeovirga genus.</title>
        <authorList>
            <person name="Zewei F."/>
            <person name="Zheng Z."/>
            <person name="Yu L."/>
            <person name="Ruyue G."/>
            <person name="Yanhong M."/>
            <person name="Yuanyuan C."/>
            <person name="Jingyan G."/>
            <person name="Wenjun H."/>
        </authorList>
    </citation>
    <scope>NUCLEOTIDE SEQUENCE [LARGE SCALE GENOMIC DNA]</scope>
    <source>
        <strain evidence="1 2">NBRC:100898</strain>
    </source>
</reference>